<keyword evidence="6" id="KW-1185">Reference proteome</keyword>
<keyword evidence="3" id="KW-0378">Hydrolase</keyword>
<dbReference type="InterPro" id="IPR038765">
    <property type="entry name" value="Papain-like_cys_pep_sf"/>
</dbReference>
<accession>A0A8I6W5G0</accession>
<reference evidence="5" key="3">
    <citation type="submission" date="2022-01" db="UniProtKB">
        <authorList>
            <consortium name="EnsemblPlants"/>
        </authorList>
    </citation>
    <scope>IDENTIFICATION</scope>
    <source>
        <strain evidence="5">subsp. vulgare</strain>
    </source>
</reference>
<organism evidence="5 6">
    <name type="scientific">Hordeum vulgare subsp. vulgare</name>
    <name type="common">Domesticated barley</name>
    <dbReference type="NCBI Taxonomy" id="112509"/>
    <lineage>
        <taxon>Eukaryota</taxon>
        <taxon>Viridiplantae</taxon>
        <taxon>Streptophyta</taxon>
        <taxon>Embryophyta</taxon>
        <taxon>Tracheophyta</taxon>
        <taxon>Spermatophyta</taxon>
        <taxon>Magnoliopsida</taxon>
        <taxon>Liliopsida</taxon>
        <taxon>Poales</taxon>
        <taxon>Poaceae</taxon>
        <taxon>BOP clade</taxon>
        <taxon>Pooideae</taxon>
        <taxon>Triticodae</taxon>
        <taxon>Triticeae</taxon>
        <taxon>Hordeinae</taxon>
        <taxon>Hordeum</taxon>
    </lineage>
</organism>
<dbReference type="SMR" id="A0A8I6W5G0"/>
<dbReference type="InterPro" id="IPR003653">
    <property type="entry name" value="Peptidase_C48_C"/>
</dbReference>
<evidence type="ECO:0000259" key="4">
    <source>
        <dbReference type="Pfam" id="PF02902"/>
    </source>
</evidence>
<keyword evidence="2" id="KW-0645">Protease</keyword>
<name>A0A8I6W5G0_HORVV</name>
<dbReference type="Proteomes" id="UP000011116">
    <property type="component" value="Chromosome 1H"/>
</dbReference>
<evidence type="ECO:0000313" key="6">
    <source>
        <dbReference type="Proteomes" id="UP000011116"/>
    </source>
</evidence>
<dbReference type="GO" id="GO:0006508">
    <property type="term" value="P:proteolysis"/>
    <property type="evidence" value="ECO:0007669"/>
    <property type="project" value="UniProtKB-KW"/>
</dbReference>
<reference evidence="6" key="1">
    <citation type="journal article" date="2012" name="Nature">
        <title>A physical, genetic and functional sequence assembly of the barley genome.</title>
        <authorList>
            <consortium name="The International Barley Genome Sequencing Consortium"/>
            <person name="Mayer K.F."/>
            <person name="Waugh R."/>
            <person name="Brown J.W."/>
            <person name="Schulman A."/>
            <person name="Langridge P."/>
            <person name="Platzer M."/>
            <person name="Fincher G.B."/>
            <person name="Muehlbauer G.J."/>
            <person name="Sato K."/>
            <person name="Close T.J."/>
            <person name="Wise R.P."/>
            <person name="Stein N."/>
        </authorList>
    </citation>
    <scope>NUCLEOTIDE SEQUENCE [LARGE SCALE GENOMIC DNA]</scope>
    <source>
        <strain evidence="6">cv. Morex</strain>
    </source>
</reference>
<dbReference type="AlphaFoldDB" id="A0A8I6W5G0"/>
<evidence type="ECO:0000256" key="2">
    <source>
        <dbReference type="ARBA" id="ARBA00022670"/>
    </source>
</evidence>
<feature type="domain" description="Ubiquitin-like protease family profile" evidence="4">
    <location>
        <begin position="15"/>
        <end position="122"/>
    </location>
</feature>
<dbReference type="Gramene" id="HORVU.MOREX.r3.1HG0038470.1">
    <property type="protein sequence ID" value="HORVU.MOREX.r3.1HG0038470.1"/>
    <property type="gene ID" value="HORVU.MOREX.r3.1HG0038470"/>
</dbReference>
<proteinExistence type="inferred from homology"/>
<protein>
    <recommendedName>
        <fullName evidence="4">Ubiquitin-like protease family profile domain-containing protein</fullName>
    </recommendedName>
</protein>
<sequence>MFPVIEDMGGKEVSGHHWYVLCINNTAQRFEALDSLRSKGNIGLIYHANAVMRRIKEAWKLYYHKSRVQIENYELEILDTPKQAVRSVHYGFYMLEYLDKWDGVNVPRIRKEDIQKIKKITANKWLTAPFNKNKKWKQQLDKNCPGGK</sequence>
<dbReference type="EnsemblPlants" id="HORVU.MOREX.r3.1HG0038470.1">
    <property type="protein sequence ID" value="HORVU.MOREX.r3.1HG0038470.1"/>
    <property type="gene ID" value="HORVU.MOREX.r3.1HG0038470"/>
</dbReference>
<dbReference type="SUPFAM" id="SSF54001">
    <property type="entry name" value="Cysteine proteinases"/>
    <property type="match status" value="1"/>
</dbReference>
<dbReference type="Pfam" id="PF02902">
    <property type="entry name" value="Peptidase_C48"/>
    <property type="match status" value="1"/>
</dbReference>
<evidence type="ECO:0000256" key="1">
    <source>
        <dbReference type="ARBA" id="ARBA00005234"/>
    </source>
</evidence>
<dbReference type="Gene3D" id="3.40.395.10">
    <property type="entry name" value="Adenoviral Proteinase, Chain A"/>
    <property type="match status" value="1"/>
</dbReference>
<dbReference type="PANTHER" id="PTHR36479">
    <property type="entry name" value="ULP_PROTEASE DOMAIN-CONTAINING PROTEIN"/>
    <property type="match status" value="1"/>
</dbReference>
<dbReference type="GO" id="GO:0008234">
    <property type="term" value="F:cysteine-type peptidase activity"/>
    <property type="evidence" value="ECO:0007669"/>
    <property type="project" value="InterPro"/>
</dbReference>
<evidence type="ECO:0000313" key="5">
    <source>
        <dbReference type="EnsemblPlants" id="HORVU.MOREX.r3.1HG0038470.1"/>
    </source>
</evidence>
<evidence type="ECO:0000256" key="3">
    <source>
        <dbReference type="ARBA" id="ARBA00022801"/>
    </source>
</evidence>
<dbReference type="PANTHER" id="PTHR36479:SF11">
    <property type="entry name" value="NPH3 DOMAIN-CONTAINING PROTEIN"/>
    <property type="match status" value="1"/>
</dbReference>
<reference evidence="5" key="2">
    <citation type="submission" date="2020-10" db="EMBL/GenBank/DDBJ databases">
        <authorList>
            <person name="Scholz U."/>
            <person name="Mascher M."/>
            <person name="Fiebig A."/>
        </authorList>
    </citation>
    <scope>NUCLEOTIDE SEQUENCE [LARGE SCALE GENOMIC DNA]</scope>
    <source>
        <strain evidence="5">cv. Morex</strain>
    </source>
</reference>
<comment type="similarity">
    <text evidence="1">Belongs to the peptidase C48 family.</text>
</comment>